<gene>
    <name evidence="1" type="ORF">AMTR_s00064p00203620</name>
</gene>
<name>U5DC80_AMBTC</name>
<accession>U5DC80</accession>
<dbReference type="EMBL" id="KI392064">
    <property type="protein sequence ID" value="ERN19845.1"/>
    <property type="molecule type" value="Genomic_DNA"/>
</dbReference>
<organism evidence="1 2">
    <name type="scientific">Amborella trichopoda</name>
    <dbReference type="NCBI Taxonomy" id="13333"/>
    <lineage>
        <taxon>Eukaryota</taxon>
        <taxon>Viridiplantae</taxon>
        <taxon>Streptophyta</taxon>
        <taxon>Embryophyta</taxon>
        <taxon>Tracheophyta</taxon>
        <taxon>Spermatophyta</taxon>
        <taxon>Magnoliopsida</taxon>
        <taxon>Amborellales</taxon>
        <taxon>Amborellaceae</taxon>
        <taxon>Amborella</taxon>
    </lineage>
</organism>
<dbReference type="AlphaFoldDB" id="U5DC80"/>
<proteinExistence type="predicted"/>
<keyword evidence="2" id="KW-1185">Reference proteome</keyword>
<dbReference type="Gramene" id="ERN19845">
    <property type="protein sequence ID" value="ERN19845"/>
    <property type="gene ID" value="AMTR_s00064p00203620"/>
</dbReference>
<reference evidence="2" key="1">
    <citation type="journal article" date="2013" name="Science">
        <title>The Amborella genome and the evolution of flowering plants.</title>
        <authorList>
            <consortium name="Amborella Genome Project"/>
        </authorList>
    </citation>
    <scope>NUCLEOTIDE SEQUENCE [LARGE SCALE GENOMIC DNA]</scope>
</reference>
<dbReference type="HOGENOM" id="CLU_1663144_0_0_1"/>
<evidence type="ECO:0000313" key="1">
    <source>
        <dbReference type="EMBL" id="ERN19845.1"/>
    </source>
</evidence>
<sequence length="159" mass="18325">MELKRDMEGPSFLKALYKTPKCGGPVNNRGGNVHGMSERVPNPNFLWSKTPHGMGSSNFELCMEKPHHISKKLKCMWINDGLDLDITTKPKNPRAVRVPNHVCASKICPLFLSTVHKWFEVREIYYWELEREDNHIMKDLLDHKCHQNISNDLSSPTTI</sequence>
<protein>
    <submittedName>
        <fullName evidence="1">Uncharacterized protein</fullName>
    </submittedName>
</protein>
<dbReference type="Proteomes" id="UP000017836">
    <property type="component" value="Unassembled WGS sequence"/>
</dbReference>
<evidence type="ECO:0000313" key="2">
    <source>
        <dbReference type="Proteomes" id="UP000017836"/>
    </source>
</evidence>